<proteinExistence type="predicted"/>
<keyword evidence="2" id="KW-1185">Reference proteome</keyword>
<name>A0A3A9AJ41_9FIRM</name>
<protein>
    <submittedName>
        <fullName evidence="1">Uncharacterized protein</fullName>
    </submittedName>
</protein>
<evidence type="ECO:0000313" key="1">
    <source>
        <dbReference type="EMBL" id="RKI91054.1"/>
    </source>
</evidence>
<accession>A0A3A9AJ41</accession>
<comment type="caution">
    <text evidence="1">The sequence shown here is derived from an EMBL/GenBank/DDBJ whole genome shotgun (WGS) entry which is preliminary data.</text>
</comment>
<dbReference type="EMBL" id="RAYQ01000011">
    <property type="protein sequence ID" value="RKI91054.1"/>
    <property type="molecule type" value="Genomic_DNA"/>
</dbReference>
<evidence type="ECO:0000313" key="2">
    <source>
        <dbReference type="Proteomes" id="UP000280696"/>
    </source>
</evidence>
<gene>
    <name evidence="1" type="ORF">D7V94_11075</name>
</gene>
<sequence>MYFCYNRFPTDVKRRGLGDIINRKGCAGNSEFTFIYGKNPPESDGVNGGVNCAKGVKIIGLGKTPYKSYPTLRVSIVCIGVRTRRVSPSPADTDTEGPPSP</sequence>
<reference evidence="1 2" key="1">
    <citation type="submission" date="2018-09" db="EMBL/GenBank/DDBJ databases">
        <title>Murine metabolic-syndrome-specific gut microbial biobank.</title>
        <authorList>
            <person name="Liu C."/>
        </authorList>
    </citation>
    <scope>NUCLEOTIDE SEQUENCE [LARGE SCALE GENOMIC DNA]</scope>
    <source>
        <strain evidence="1 2">0.1xD8-82</strain>
    </source>
</reference>
<dbReference type="AlphaFoldDB" id="A0A3A9AJ41"/>
<dbReference type="Proteomes" id="UP000280696">
    <property type="component" value="Unassembled WGS sequence"/>
</dbReference>
<organism evidence="1 2">
    <name type="scientific">Parablautia intestinalis</name>
    <dbReference type="NCBI Taxonomy" id="2320100"/>
    <lineage>
        <taxon>Bacteria</taxon>
        <taxon>Bacillati</taxon>
        <taxon>Bacillota</taxon>
        <taxon>Clostridia</taxon>
        <taxon>Lachnospirales</taxon>
        <taxon>Lachnospiraceae</taxon>
        <taxon>Parablautia</taxon>
    </lineage>
</organism>